<dbReference type="GO" id="GO:0016740">
    <property type="term" value="F:transferase activity"/>
    <property type="evidence" value="ECO:0007669"/>
    <property type="project" value="UniProtKB-KW"/>
</dbReference>
<dbReference type="eggNOG" id="COG1216">
    <property type="taxonomic scope" value="Bacteria"/>
</dbReference>
<dbReference type="Proteomes" id="UP000029914">
    <property type="component" value="Chromosome"/>
</dbReference>
<keyword evidence="1" id="KW-0808">Transferase</keyword>
<gene>
    <name evidence="1" type="ORF">CDOO_03600</name>
</gene>
<organism evidence="1 2">
    <name type="scientific">Corynebacterium doosanense CAU 212 = DSM 45436</name>
    <dbReference type="NCBI Taxonomy" id="558173"/>
    <lineage>
        <taxon>Bacteria</taxon>
        <taxon>Bacillati</taxon>
        <taxon>Actinomycetota</taxon>
        <taxon>Actinomycetes</taxon>
        <taxon>Mycobacteriales</taxon>
        <taxon>Corynebacteriaceae</taxon>
        <taxon>Corynebacterium</taxon>
    </lineage>
</organism>
<name>A0A097IE72_9CORY</name>
<keyword evidence="2" id="KW-1185">Reference proteome</keyword>
<evidence type="ECO:0000313" key="1">
    <source>
        <dbReference type="EMBL" id="AIT60436.1"/>
    </source>
</evidence>
<dbReference type="PANTHER" id="PTHR43179:SF7">
    <property type="entry name" value="RHAMNOSYLTRANSFERASE WBBL"/>
    <property type="match status" value="1"/>
</dbReference>
<dbReference type="PANTHER" id="PTHR43179">
    <property type="entry name" value="RHAMNOSYLTRANSFERASE WBBL"/>
    <property type="match status" value="1"/>
</dbReference>
<dbReference type="AlphaFoldDB" id="A0A097IE72"/>
<sequence>MSRIVTTENSRPLAVVTVTYSPGEHLAAFLDSVAEGYSGETLTVLADNGSTDGVPEEATRVRSDVEFLPTGGNLGYGRGMNAGVRALQERKEQELIDGEFLLLSNPDVTFDPGAIDTLVECARRWPDAAAVGPRIDLGDGTTYPSARAVPTMRNGIGHALFADLWPGNPWSAAYRDDADMETERAAGWLSGSCLLVRWEALEAVGGFDERYFMYMEDVDLGDRFARAGYRNVYCPDAVIRHDQGHSTKTRGATMLPAHHASAYRFQADRHPAWWQAPLRGLLRVGLAVRARAMVAASRR</sequence>
<dbReference type="CDD" id="cd04186">
    <property type="entry name" value="GT_2_like_c"/>
    <property type="match status" value="1"/>
</dbReference>
<accession>A0A097IE72</accession>
<dbReference type="SUPFAM" id="SSF53448">
    <property type="entry name" value="Nucleotide-diphospho-sugar transferases"/>
    <property type="match status" value="1"/>
</dbReference>
<dbReference type="STRING" id="558173.CDOO_03600"/>
<dbReference type="EMBL" id="CP006764">
    <property type="protein sequence ID" value="AIT60436.1"/>
    <property type="molecule type" value="Genomic_DNA"/>
</dbReference>
<protein>
    <submittedName>
        <fullName evidence="1">Glycosyl transferase family 2</fullName>
    </submittedName>
</protein>
<dbReference type="Pfam" id="PF13641">
    <property type="entry name" value="Glyco_tranf_2_3"/>
    <property type="match status" value="1"/>
</dbReference>
<dbReference type="HOGENOM" id="CLU_023845_0_0_11"/>
<proteinExistence type="predicted"/>
<dbReference type="OrthoDB" id="9771846at2"/>
<dbReference type="RefSeq" id="WP_038573254.1">
    <property type="nucleotide sequence ID" value="NZ_AQUX01000002.1"/>
</dbReference>
<dbReference type="KEGG" id="cdo:CDOO_03600"/>
<evidence type="ECO:0000313" key="2">
    <source>
        <dbReference type="Proteomes" id="UP000029914"/>
    </source>
</evidence>
<dbReference type="Gene3D" id="3.90.550.10">
    <property type="entry name" value="Spore Coat Polysaccharide Biosynthesis Protein SpsA, Chain A"/>
    <property type="match status" value="1"/>
</dbReference>
<reference evidence="1 2" key="1">
    <citation type="submission" date="2013-09" db="EMBL/GenBank/DDBJ databases">
        <title>Complete genome sequence of Corynebacterium doosanense CAU 212(T) (=DSM 45436(T)), isolated from activated sludge.</title>
        <authorList>
            <person name="Schaffert L."/>
            <person name="Albersmeier A."/>
            <person name="Kalinowski J."/>
            <person name="Ruckert C."/>
        </authorList>
    </citation>
    <scope>NUCLEOTIDE SEQUENCE [LARGE SCALE GENOMIC DNA]</scope>
    <source>
        <strain evidence="1 2">CAU 212</strain>
    </source>
</reference>
<dbReference type="InterPro" id="IPR029044">
    <property type="entry name" value="Nucleotide-diphossugar_trans"/>
</dbReference>